<evidence type="ECO:0000259" key="7">
    <source>
        <dbReference type="PROSITE" id="PS51821"/>
    </source>
</evidence>
<feature type="compositionally biased region" description="Polar residues" evidence="6">
    <location>
        <begin position="245"/>
        <end position="256"/>
    </location>
</feature>
<comment type="caution">
    <text evidence="8">The sequence shown here is derived from an EMBL/GenBank/DDBJ whole genome shotgun (WGS) entry which is preliminary data.</text>
</comment>
<feature type="region of interest" description="Disordered" evidence="6">
    <location>
        <begin position="224"/>
        <end position="256"/>
    </location>
</feature>
<dbReference type="EMBL" id="RYZW01000141">
    <property type="protein sequence ID" value="TDZ41309.1"/>
    <property type="molecule type" value="Genomic_DNA"/>
</dbReference>
<dbReference type="InterPro" id="IPR021740">
    <property type="entry name" value="Velvet"/>
</dbReference>
<protein>
    <submittedName>
        <fullName evidence="8">Spore development regulator VOSA</fullName>
    </submittedName>
</protein>
<accession>A0A4R8R089</accession>
<comment type="subcellular location">
    <subcellularLocation>
        <location evidence="1">Nucleus</location>
    </subcellularLocation>
</comment>
<dbReference type="STRING" id="5466.A0A4R8R089"/>
<dbReference type="InterPro" id="IPR037525">
    <property type="entry name" value="Velvet_dom"/>
</dbReference>
<reference evidence="8 9" key="1">
    <citation type="submission" date="2018-12" db="EMBL/GenBank/DDBJ databases">
        <title>Genome sequence and assembly of Colletotrichum trifolii.</title>
        <authorList>
            <person name="Gan P."/>
            <person name="Shirasu K."/>
        </authorList>
    </citation>
    <scope>NUCLEOTIDE SEQUENCE [LARGE SCALE GENOMIC DNA]</scope>
    <source>
        <strain evidence="8 9">543-2</strain>
    </source>
</reference>
<evidence type="ECO:0000256" key="2">
    <source>
        <dbReference type="ARBA" id="ARBA00022969"/>
    </source>
</evidence>
<feature type="domain" description="Velvet" evidence="7">
    <location>
        <begin position="24"/>
        <end position="207"/>
    </location>
</feature>
<dbReference type="GO" id="GO:0030435">
    <property type="term" value="P:sporulation resulting in formation of a cellular spore"/>
    <property type="evidence" value="ECO:0007669"/>
    <property type="project" value="UniProtKB-KW"/>
</dbReference>
<keyword evidence="3" id="KW-0805">Transcription regulation</keyword>
<dbReference type="Gene3D" id="2.60.40.3960">
    <property type="entry name" value="Velvet domain"/>
    <property type="match status" value="1"/>
</dbReference>
<dbReference type="PANTHER" id="PTHR33572:SF18">
    <property type="entry name" value="SPORE DEVELOPMENT REGULATOR VOSA"/>
    <property type="match status" value="1"/>
</dbReference>
<keyword evidence="2" id="KW-0749">Sporulation</keyword>
<feature type="region of interest" description="Disordered" evidence="6">
    <location>
        <begin position="42"/>
        <end position="61"/>
    </location>
</feature>
<evidence type="ECO:0000256" key="5">
    <source>
        <dbReference type="ARBA" id="ARBA00023242"/>
    </source>
</evidence>
<evidence type="ECO:0000313" key="9">
    <source>
        <dbReference type="Proteomes" id="UP000295703"/>
    </source>
</evidence>
<dbReference type="Pfam" id="PF11754">
    <property type="entry name" value="Velvet"/>
    <property type="match status" value="2"/>
</dbReference>
<evidence type="ECO:0000256" key="1">
    <source>
        <dbReference type="ARBA" id="ARBA00004123"/>
    </source>
</evidence>
<feature type="compositionally biased region" description="Basic and acidic residues" evidence="6">
    <location>
        <begin position="224"/>
        <end position="239"/>
    </location>
</feature>
<sequence length="357" mass="40010">MSLGLQYHLPYSAPMAMNSFGPEPQQPRVSGGGISLVIQQQPEHAKVAGGKDKDRKPIDPPPVVQLVTDERNFDRSLYGRPDACLQNPYYFVDVALLADDLEGKQAKQEQDVSKALHGTTVSSLHKVKSMSGIEGGYFIFGDLSVKTEGFYRLRFSLYELRGEDTYLVTSTTSLRFQVHTQRSWPGMKESTDLTRHLSDQGVRLRVRKDSKKVHNRKRHIDLALDSDERRSEQVKRQRPDMYPSYTPSRTQSGDSLVNNMSIQSPIQGLGRGIDYDTYSSPYSTSMHYPNYIATSGAPRYQMPLTPSSTGMTSQASHSTTQSPPYLHSATDYGEISWQNELPRHQHSPVTGMTGLGF</sequence>
<gene>
    <name evidence="8" type="primary">VOSA</name>
    <name evidence="8" type="ORF">CTRI78_v009775</name>
</gene>
<feature type="region of interest" description="Disordered" evidence="6">
    <location>
        <begin position="304"/>
        <end position="323"/>
    </location>
</feature>
<feature type="compositionally biased region" description="Basic and acidic residues" evidence="6">
    <location>
        <begin position="43"/>
        <end position="58"/>
    </location>
</feature>
<dbReference type="InterPro" id="IPR038491">
    <property type="entry name" value="Velvet_dom_sf"/>
</dbReference>
<dbReference type="GO" id="GO:0005634">
    <property type="term" value="C:nucleus"/>
    <property type="evidence" value="ECO:0007669"/>
    <property type="project" value="UniProtKB-SubCell"/>
</dbReference>
<keyword evidence="5" id="KW-0539">Nucleus</keyword>
<organism evidence="8 9">
    <name type="scientific">Colletotrichum trifolii</name>
    <dbReference type="NCBI Taxonomy" id="5466"/>
    <lineage>
        <taxon>Eukaryota</taxon>
        <taxon>Fungi</taxon>
        <taxon>Dikarya</taxon>
        <taxon>Ascomycota</taxon>
        <taxon>Pezizomycotina</taxon>
        <taxon>Sordariomycetes</taxon>
        <taxon>Hypocreomycetidae</taxon>
        <taxon>Glomerellales</taxon>
        <taxon>Glomerellaceae</taxon>
        <taxon>Colletotrichum</taxon>
        <taxon>Colletotrichum orbiculare species complex</taxon>
    </lineage>
</organism>
<evidence type="ECO:0000313" key="8">
    <source>
        <dbReference type="EMBL" id="TDZ41309.1"/>
    </source>
</evidence>
<evidence type="ECO:0000256" key="6">
    <source>
        <dbReference type="SAM" id="MobiDB-lite"/>
    </source>
</evidence>
<keyword evidence="9" id="KW-1185">Reference proteome</keyword>
<dbReference type="Proteomes" id="UP000295703">
    <property type="component" value="Unassembled WGS sequence"/>
</dbReference>
<dbReference type="AlphaFoldDB" id="A0A4R8R089"/>
<dbReference type="PANTHER" id="PTHR33572">
    <property type="entry name" value="SPORE DEVELOPMENT REGULATOR VOSA"/>
    <property type="match status" value="1"/>
</dbReference>
<dbReference type="PROSITE" id="PS51821">
    <property type="entry name" value="VELVET"/>
    <property type="match status" value="1"/>
</dbReference>
<name>A0A4R8R089_COLTR</name>
<keyword evidence="4" id="KW-0804">Transcription</keyword>
<evidence type="ECO:0000256" key="3">
    <source>
        <dbReference type="ARBA" id="ARBA00023015"/>
    </source>
</evidence>
<proteinExistence type="predicted"/>
<evidence type="ECO:0000256" key="4">
    <source>
        <dbReference type="ARBA" id="ARBA00023163"/>
    </source>
</evidence>